<name>A0A0H5AZN3_PREIN</name>
<evidence type="ECO:0000313" key="17">
    <source>
        <dbReference type="EMBL" id="PJI26649.1"/>
    </source>
</evidence>
<reference evidence="8 24" key="7">
    <citation type="submission" date="2017-11" db="EMBL/GenBank/DDBJ databases">
        <title>Genome sequencing of Prevotella intermedia KCOM 2033.</title>
        <authorList>
            <person name="Kook J.-K."/>
            <person name="Park S.-N."/>
            <person name="Lim Y.K."/>
        </authorList>
    </citation>
    <scope>NUCLEOTIDE SEQUENCE [LARGE SCALE GENOMIC DNA]</scope>
    <source>
        <strain evidence="8 24">KCOM 2033</strain>
    </source>
</reference>
<reference evidence="11 20" key="3">
    <citation type="submission" date="2017-09" db="EMBL/GenBank/DDBJ databases">
        <title>Phase variable restriction modification systems are present in the genome sequences of periodontal pathogens Prevotella intermedia, Tannerella forsythia and Porphyromonas gingivalis.</title>
        <authorList>
            <person name="Haigh R.D."/>
            <person name="Crawford L."/>
            <person name="Ralph J."/>
            <person name="Wanford J."/>
            <person name="Vartoukian S.R."/>
            <person name="Hijazib K."/>
            <person name="Wade W."/>
            <person name="Oggioni M.R."/>
        </authorList>
    </citation>
    <scope>NUCLEOTIDE SEQUENCE [LARGE SCALE GENOMIC DNA]</scope>
    <source>
        <strain evidence="11 20">WW2834</strain>
    </source>
</reference>
<evidence type="ECO:0000256" key="6">
    <source>
        <dbReference type="SAM" id="Phobius"/>
    </source>
</evidence>
<reference evidence="10 19" key="2">
    <citation type="journal article" date="2016" name="DNA Res.">
        <title>The complete genome sequencing of Prevotella intermedia strain OMA14 and a subsequent fine-scale, intra-species genomic comparison reveal an unusual amplification of conjugative and mobile transposons and identify a novel Prevotella-lineage-specific repeat.</title>
        <authorList>
            <person name="Naito M."/>
            <person name="Ogura Y."/>
            <person name="Itoh T."/>
            <person name="Shoji M."/>
            <person name="Okamoto M."/>
            <person name="Hayashi T."/>
            <person name="Nakayama K."/>
        </authorList>
    </citation>
    <scope>NUCLEOTIDE SEQUENCE [LARGE SCALE GENOMIC DNA]</scope>
    <source>
        <strain evidence="10 19">OMA14</strain>
    </source>
</reference>
<evidence type="ECO:0000256" key="4">
    <source>
        <dbReference type="ARBA" id="ARBA00022989"/>
    </source>
</evidence>
<dbReference type="EMBL" id="NSLY01000007">
    <property type="protein sequence ID" value="PDP60756.1"/>
    <property type="molecule type" value="Genomic_DNA"/>
</dbReference>
<dbReference type="Pfam" id="PF09335">
    <property type="entry name" value="VTT_dom"/>
    <property type="match status" value="1"/>
</dbReference>
<dbReference type="RefSeq" id="WP_014708853.1">
    <property type="nucleotide sequence ID" value="NZ_AP014597.1"/>
</dbReference>
<keyword evidence="5 6" id="KW-0472">Membrane</keyword>
<feature type="domain" description="VTT" evidence="7">
    <location>
        <begin position="41"/>
        <end position="160"/>
    </location>
</feature>
<dbReference type="EMBL" id="AP014597">
    <property type="protein sequence ID" value="BAU18324.1"/>
    <property type="molecule type" value="Genomic_DNA"/>
</dbReference>
<evidence type="ECO:0000313" key="20">
    <source>
        <dbReference type="Proteomes" id="UP000219058"/>
    </source>
</evidence>
<evidence type="ECO:0000256" key="1">
    <source>
        <dbReference type="ARBA" id="ARBA00004651"/>
    </source>
</evidence>
<dbReference type="EMBL" id="PENF01000001">
    <property type="protein sequence ID" value="PJI19981.1"/>
    <property type="molecule type" value="Genomic_DNA"/>
</dbReference>
<evidence type="ECO:0000256" key="5">
    <source>
        <dbReference type="ARBA" id="ARBA00023136"/>
    </source>
</evidence>
<dbReference type="Proteomes" id="UP000231201">
    <property type="component" value="Unassembled WGS sequence"/>
</dbReference>
<dbReference type="PANTHER" id="PTHR42709">
    <property type="entry name" value="ALKALINE PHOSPHATASE LIKE PROTEIN"/>
    <property type="match status" value="1"/>
</dbReference>
<dbReference type="Proteomes" id="UP000228641">
    <property type="component" value="Unassembled WGS sequence"/>
</dbReference>
<evidence type="ECO:0000313" key="13">
    <source>
        <dbReference type="EMBL" id="PIK20702.1"/>
    </source>
</evidence>
<dbReference type="Proteomes" id="UP000229323">
    <property type="component" value="Chromosome"/>
</dbReference>
<dbReference type="PATRIC" id="fig|28131.4.peg.1255"/>
<dbReference type="STRING" id="28131.BWX40_08990"/>
<evidence type="ECO:0000313" key="23">
    <source>
        <dbReference type="Proteomes" id="UP000229111"/>
    </source>
</evidence>
<dbReference type="EMBL" id="CP024696">
    <property type="protein sequence ID" value="ATV52762.1"/>
    <property type="molecule type" value="Genomic_DNA"/>
</dbReference>
<dbReference type="Proteomes" id="UP000229884">
    <property type="component" value="Unassembled WGS sequence"/>
</dbReference>
<dbReference type="EMBL" id="PGGD01000001">
    <property type="protein sequence ID" value="PJF01032.1"/>
    <property type="molecule type" value="Genomic_DNA"/>
</dbReference>
<feature type="transmembrane region" description="Helical" evidence="6">
    <location>
        <begin position="49"/>
        <end position="74"/>
    </location>
</feature>
<evidence type="ECO:0000313" key="25">
    <source>
        <dbReference type="Proteomes" id="UP000229884"/>
    </source>
</evidence>
<feature type="transmembrane region" description="Helical" evidence="6">
    <location>
        <begin position="12"/>
        <end position="29"/>
    </location>
</feature>
<evidence type="ECO:0000256" key="2">
    <source>
        <dbReference type="ARBA" id="ARBA00022475"/>
    </source>
</evidence>
<evidence type="ECO:0000313" key="27">
    <source>
        <dbReference type="Proteomes" id="UP000231201"/>
    </source>
</evidence>
<dbReference type="PANTHER" id="PTHR42709:SF6">
    <property type="entry name" value="UNDECAPRENYL PHOSPHATE TRANSPORTER A"/>
    <property type="match status" value="1"/>
</dbReference>
<evidence type="ECO:0000259" key="7">
    <source>
        <dbReference type="Pfam" id="PF09335"/>
    </source>
</evidence>
<reference evidence="13 26" key="5">
    <citation type="submission" date="2017-11" db="EMBL/GenBank/DDBJ databases">
        <title>Genome sequencing of Prevotella intermedia KCOM 1653.</title>
        <authorList>
            <person name="Kook J.-K."/>
            <person name="Park S.-N."/>
            <person name="Lim Y.K."/>
        </authorList>
    </citation>
    <scope>NUCLEOTIDE SEQUENCE [LARGE SCALE GENOMIC DNA]</scope>
    <source>
        <strain evidence="13 26">KCOM 1653</strain>
    </source>
</reference>
<organism evidence="10 19">
    <name type="scientific">Prevotella intermedia</name>
    <dbReference type="NCBI Taxonomy" id="28131"/>
    <lineage>
        <taxon>Bacteria</taxon>
        <taxon>Pseudomonadati</taxon>
        <taxon>Bacteroidota</taxon>
        <taxon>Bacteroidia</taxon>
        <taxon>Bacteroidales</taxon>
        <taxon>Prevotellaceae</taxon>
        <taxon>Prevotella</taxon>
    </lineage>
</organism>
<dbReference type="Proteomes" id="UP000067008">
    <property type="component" value="Chromosome 2"/>
</dbReference>
<reference evidence="14 21" key="6">
    <citation type="submission" date="2017-11" db="EMBL/GenBank/DDBJ databases">
        <title>Genome sequencing of Prevotella intermedia KCOM 1779.</title>
        <authorList>
            <person name="Kook J.-K."/>
            <person name="Park S.-N."/>
            <person name="Lim Y.K."/>
        </authorList>
    </citation>
    <scope>NUCLEOTIDE SEQUENCE [LARGE SCALE GENOMIC DNA]</scope>
    <source>
        <strain evidence="14 21">KCOM 1779</strain>
    </source>
</reference>
<evidence type="ECO:0000313" key="22">
    <source>
        <dbReference type="Proteomes" id="UP000229102"/>
    </source>
</evidence>
<evidence type="ECO:0000313" key="12">
    <source>
        <dbReference type="EMBL" id="PIK17863.1"/>
    </source>
</evidence>
<gene>
    <name evidence="11" type="ORF">CLI71_03700</name>
    <name evidence="12" type="ORF">CTI16_01485</name>
    <name evidence="13" type="ORF">CTI18_04875</name>
    <name evidence="8" type="ORF">CTM50_06755</name>
    <name evidence="15" type="ORF">CTM53_03585</name>
    <name evidence="17" type="ORF">CTM58_00155</name>
    <name evidence="16" type="ORF">CTM59_04310</name>
    <name evidence="14" type="ORF">CUB97_07205</name>
    <name evidence="9" type="ORF">PI172_0565</name>
    <name evidence="10" type="ORF">PIOMA14_I_1816</name>
</gene>
<evidence type="ECO:0000313" key="19">
    <source>
        <dbReference type="Proteomes" id="UP000217431"/>
    </source>
</evidence>
<reference evidence="9 18" key="1">
    <citation type="submission" date="2015-07" db="EMBL/GenBank/DDBJ databases">
        <title>Complete genome sequence of Prevotella intermedia strain 17-2.</title>
        <authorList>
            <person name="Nambu T."/>
        </authorList>
    </citation>
    <scope>NUCLEOTIDE SEQUENCE [LARGE SCALE GENOMIC DNA]</scope>
    <source>
        <strain evidence="9 18">17-2</strain>
    </source>
</reference>
<keyword evidence="2" id="KW-1003">Cell membrane</keyword>
<dbReference type="Proteomes" id="UP000229102">
    <property type="component" value="Unassembled WGS sequence"/>
</dbReference>
<dbReference type="GO" id="GO:0005886">
    <property type="term" value="C:plasma membrane"/>
    <property type="evidence" value="ECO:0007669"/>
    <property type="project" value="UniProtKB-SubCell"/>
</dbReference>
<sequence>MHWFSSLLDTLNYWTIFLGMYIEGTVIPFPSELIVSPAAYHAAAGHLNVFWVVIVATLGAVAGSTTNYVAAYYLGRPIIYRFANSKFGHLCLLNEDKVKAAEKYFYDHGVIATLTGRLIPGIRQIISIPAGLSKMTFWKFLLYTTIGSGIWNCVLATLGWYLHSVVPESQLTAKIEEYNDYLKYVILGIVALVAVYFVVRYYIKKAKANKQ</sequence>
<keyword evidence="3 6" id="KW-0812">Transmembrane</keyword>
<feature type="transmembrane region" description="Helical" evidence="6">
    <location>
        <begin position="140"/>
        <end position="161"/>
    </location>
</feature>
<reference evidence="12 23" key="4">
    <citation type="submission" date="2017-11" db="EMBL/GenBank/DDBJ databases">
        <title>Genome sequencing of Prevotella intermedia KCOM 1101.</title>
        <authorList>
            <person name="Kook J.-K."/>
            <person name="Park S.-N."/>
            <person name="Lim Y.K."/>
        </authorList>
    </citation>
    <scope>NUCLEOTIDE SEQUENCE [LARGE SCALE GENOMIC DNA]</scope>
    <source>
        <strain evidence="12 23">KCOM 1101</strain>
    </source>
</reference>
<dbReference type="Proteomes" id="UP000219058">
    <property type="component" value="Unassembled WGS sequence"/>
</dbReference>
<dbReference type="EMBL" id="PEKM01000001">
    <property type="protein sequence ID" value="PIK17863.1"/>
    <property type="molecule type" value="Genomic_DNA"/>
</dbReference>
<dbReference type="OMA" id="MPLGGFY"/>
<evidence type="ECO:0000313" key="18">
    <source>
        <dbReference type="Proteomes" id="UP000067008"/>
    </source>
</evidence>
<dbReference type="Proteomes" id="UP000217431">
    <property type="component" value="Chromosome I"/>
</dbReference>
<dbReference type="EMBL" id="AP014925">
    <property type="protein sequence ID" value="BAR95293.1"/>
    <property type="molecule type" value="Genomic_DNA"/>
</dbReference>
<evidence type="ECO:0000313" key="15">
    <source>
        <dbReference type="EMBL" id="PJI19981.1"/>
    </source>
</evidence>
<dbReference type="EMBL" id="PENH01000001">
    <property type="protein sequence ID" value="PJI25332.1"/>
    <property type="molecule type" value="Genomic_DNA"/>
</dbReference>
<evidence type="ECO:0000313" key="8">
    <source>
        <dbReference type="EMBL" id="ATV52762.1"/>
    </source>
</evidence>
<accession>A0A0H5AZN3</accession>
<evidence type="ECO:0000256" key="3">
    <source>
        <dbReference type="ARBA" id="ARBA00022692"/>
    </source>
</evidence>
<evidence type="ECO:0000313" key="24">
    <source>
        <dbReference type="Proteomes" id="UP000229323"/>
    </source>
</evidence>
<evidence type="ECO:0000313" key="26">
    <source>
        <dbReference type="Proteomes" id="UP000230046"/>
    </source>
</evidence>
<dbReference type="Proteomes" id="UP000229111">
    <property type="component" value="Unassembled WGS sequence"/>
</dbReference>
<reference evidence="16 27" key="10">
    <citation type="submission" date="2017-11" db="EMBL/GenBank/DDBJ databases">
        <title>Genome sequencing of Prevotella intermedia KCOM 2833.</title>
        <authorList>
            <person name="Kook J.-K."/>
            <person name="Park S.-N."/>
            <person name="Lim Y.K."/>
        </authorList>
    </citation>
    <scope>NUCLEOTIDE SEQUENCE [LARGE SCALE GENOMIC DNA]</scope>
    <source>
        <strain evidence="16 27">KCOM 2833</strain>
    </source>
</reference>
<reference evidence="15 22" key="8">
    <citation type="submission" date="2017-11" db="EMBL/GenBank/DDBJ databases">
        <title>Genome sequencing of Prevotella intermedia KCOM 2698.</title>
        <authorList>
            <person name="Kook J.-K."/>
            <person name="Park S.-N."/>
            <person name="Lim Y.K."/>
        </authorList>
    </citation>
    <scope>NUCLEOTIDE SEQUENCE [LARGE SCALE GENOMIC DNA]</scope>
    <source>
        <strain evidence="15 22">KCOM 2698</strain>
    </source>
</reference>
<evidence type="ECO:0000313" key="10">
    <source>
        <dbReference type="EMBL" id="BAU18324.1"/>
    </source>
</evidence>
<proteinExistence type="predicted"/>
<dbReference type="InterPro" id="IPR051311">
    <property type="entry name" value="DedA_domain"/>
</dbReference>
<dbReference type="Proteomes" id="UP000230046">
    <property type="component" value="Unassembled WGS sequence"/>
</dbReference>
<dbReference type="AlphaFoldDB" id="A0A0H5AZN3"/>
<evidence type="ECO:0000313" key="11">
    <source>
        <dbReference type="EMBL" id="PDP60756.1"/>
    </source>
</evidence>
<reference evidence="17 25" key="9">
    <citation type="submission" date="2017-11" db="EMBL/GenBank/DDBJ databases">
        <title>Genome sequencing of Prevotella intermedia KCOM 2832.</title>
        <authorList>
            <person name="Kook J.-K."/>
            <person name="Park S.-N."/>
            <person name="Lim Y.K."/>
        </authorList>
    </citation>
    <scope>NUCLEOTIDE SEQUENCE [LARGE SCALE GENOMIC DNA]</scope>
    <source>
        <strain evidence="17 25">KCOM 2832</strain>
    </source>
</reference>
<dbReference type="InterPro" id="IPR032816">
    <property type="entry name" value="VTT_dom"/>
</dbReference>
<comment type="subcellular location">
    <subcellularLocation>
        <location evidence="1">Cell membrane</location>
        <topology evidence="1">Multi-pass membrane protein</topology>
    </subcellularLocation>
</comment>
<keyword evidence="4 6" id="KW-1133">Transmembrane helix</keyword>
<evidence type="ECO:0000313" key="21">
    <source>
        <dbReference type="Proteomes" id="UP000228641"/>
    </source>
</evidence>
<evidence type="ECO:0000313" key="16">
    <source>
        <dbReference type="EMBL" id="PJI25332.1"/>
    </source>
</evidence>
<evidence type="ECO:0000313" key="14">
    <source>
        <dbReference type="EMBL" id="PJF01032.1"/>
    </source>
</evidence>
<evidence type="ECO:0000313" key="9">
    <source>
        <dbReference type="EMBL" id="BAR95293.1"/>
    </source>
</evidence>
<protein>
    <submittedName>
        <fullName evidence="9">Alkaline phosphatase like protein</fullName>
    </submittedName>
    <submittedName>
        <fullName evidence="8">DedA family protein</fullName>
    </submittedName>
</protein>
<dbReference type="EMBL" id="PEKN01000001">
    <property type="protein sequence ID" value="PIK20702.1"/>
    <property type="molecule type" value="Genomic_DNA"/>
</dbReference>
<dbReference type="EMBL" id="PENG01000001">
    <property type="protein sequence ID" value="PJI26649.1"/>
    <property type="molecule type" value="Genomic_DNA"/>
</dbReference>
<feature type="transmembrane region" description="Helical" evidence="6">
    <location>
        <begin position="181"/>
        <end position="203"/>
    </location>
</feature>